<dbReference type="SUPFAM" id="SSF51735">
    <property type="entry name" value="NAD(P)-binding Rossmann-fold domains"/>
    <property type="match status" value="1"/>
</dbReference>
<evidence type="ECO:0000259" key="7">
    <source>
        <dbReference type="Pfam" id="PF10414"/>
    </source>
</evidence>
<reference evidence="9 10" key="1">
    <citation type="submission" date="2019-07" db="EMBL/GenBank/DDBJ databases">
        <title>Whole genome shotgun sequence of Vibrio sagamiensis NBRC 104589.</title>
        <authorList>
            <person name="Hosoyama A."/>
            <person name="Uohara A."/>
            <person name="Ohji S."/>
            <person name="Ichikawa N."/>
        </authorList>
    </citation>
    <scope>NUCLEOTIDE SEQUENCE [LARGE SCALE GENOMIC DNA]</scope>
    <source>
        <strain evidence="9 10">NBRC 104589</strain>
    </source>
</reference>
<accession>A0A511QK86</accession>
<dbReference type="GO" id="GO:0019354">
    <property type="term" value="P:siroheme biosynthetic process"/>
    <property type="evidence" value="ECO:0007669"/>
    <property type="project" value="UniProtKB-UniPathway"/>
</dbReference>
<keyword evidence="4" id="KW-0520">NAD</keyword>
<dbReference type="InterPro" id="IPR028281">
    <property type="entry name" value="Sirohaem_synthase_central"/>
</dbReference>
<proteinExistence type="predicted"/>
<dbReference type="InterPro" id="IPR006367">
    <property type="entry name" value="Sirohaem_synthase_N"/>
</dbReference>
<sequence length="319" mass="36451">MGSDSNLKQSWIEMQYFPVFLDLVDKPVLVVGGGEVASRKVEALHKAGADVTVVSPSLDEFLKQFAQDQKITWVQRFYSAELVTNKFVQVWATTDNPELNHQVYKDAKMYNILVNVVDDKPFCDFITPSMINRGRIQVAISSGGASPVLIRNVREKLEAILPQNLNLLAEFANSKRNSIKDALPSVDLRRKYWEHYFADTRVENACDNRQLEVVYQELLQHQIDTKGCCVWIEVGDDIEMLPIKALRYMQQAELVLTCIDCKNDVLELVRRDAQRDIFVSAAELSEKLAKAEKRDLRICIFIPQNTKEFLLLQGKNLVL</sequence>
<keyword evidence="9" id="KW-0808">Transferase</keyword>
<dbReference type="GO" id="GO:0043115">
    <property type="term" value="F:precorrin-2 dehydrogenase activity"/>
    <property type="evidence" value="ECO:0007669"/>
    <property type="project" value="UniProtKB-EC"/>
</dbReference>
<comment type="catalytic activity">
    <reaction evidence="6">
        <text>precorrin-2 + NAD(+) = sirohydrochlorin + NADH + 2 H(+)</text>
        <dbReference type="Rhea" id="RHEA:15613"/>
        <dbReference type="ChEBI" id="CHEBI:15378"/>
        <dbReference type="ChEBI" id="CHEBI:57540"/>
        <dbReference type="ChEBI" id="CHEBI:57945"/>
        <dbReference type="ChEBI" id="CHEBI:58351"/>
        <dbReference type="ChEBI" id="CHEBI:58827"/>
        <dbReference type="EC" id="1.3.1.76"/>
    </reaction>
</comment>
<dbReference type="GO" id="GO:0008168">
    <property type="term" value="F:methyltransferase activity"/>
    <property type="evidence" value="ECO:0007669"/>
    <property type="project" value="UniProtKB-KW"/>
</dbReference>
<dbReference type="Pfam" id="PF10414">
    <property type="entry name" value="CysG_dimeriser"/>
    <property type="match status" value="1"/>
</dbReference>
<evidence type="ECO:0000259" key="8">
    <source>
        <dbReference type="Pfam" id="PF14824"/>
    </source>
</evidence>
<dbReference type="Gene3D" id="3.30.160.110">
    <property type="entry name" value="Siroheme synthase, domain 2"/>
    <property type="match status" value="1"/>
</dbReference>
<dbReference type="GO" id="GO:0004325">
    <property type="term" value="F:ferrochelatase activity"/>
    <property type="evidence" value="ECO:0007669"/>
    <property type="project" value="InterPro"/>
</dbReference>
<feature type="domain" description="Siroheme synthase central" evidence="8">
    <location>
        <begin position="133"/>
        <end position="159"/>
    </location>
</feature>
<keyword evidence="3" id="KW-0560">Oxidoreductase</keyword>
<dbReference type="Pfam" id="PF14824">
    <property type="entry name" value="Sirohm_synth_M"/>
    <property type="match status" value="1"/>
</dbReference>
<dbReference type="InterPro" id="IPR036291">
    <property type="entry name" value="NAD(P)-bd_dom_sf"/>
</dbReference>
<dbReference type="InterPro" id="IPR028161">
    <property type="entry name" value="Met8-like"/>
</dbReference>
<dbReference type="InterPro" id="IPR037115">
    <property type="entry name" value="Sirohaem_synt_dimer_dom_sf"/>
</dbReference>
<feature type="domain" description="Sirohaem synthase dimerisation" evidence="7">
    <location>
        <begin position="165"/>
        <end position="218"/>
    </location>
</feature>
<dbReference type="Gene3D" id="3.40.50.720">
    <property type="entry name" value="NAD(P)-binding Rossmann-like Domain"/>
    <property type="match status" value="1"/>
</dbReference>
<dbReference type="Proteomes" id="UP000321922">
    <property type="component" value="Unassembled WGS sequence"/>
</dbReference>
<dbReference type="EMBL" id="BJXJ01000055">
    <property type="protein sequence ID" value="GEM77446.1"/>
    <property type="molecule type" value="Genomic_DNA"/>
</dbReference>
<dbReference type="NCBIfam" id="TIGR01470">
    <property type="entry name" value="cysG_Nterm"/>
    <property type="match status" value="1"/>
</dbReference>
<comment type="caution">
    <text evidence="9">The sequence shown here is derived from an EMBL/GenBank/DDBJ whole genome shotgun (WGS) entry which is preliminary data.</text>
</comment>
<dbReference type="UniPathway" id="UPA00262">
    <property type="reaction ID" value="UER00222"/>
</dbReference>
<organism evidence="9 10">
    <name type="scientific">Vibrio sagamiensis NBRC 104589</name>
    <dbReference type="NCBI Taxonomy" id="1219064"/>
    <lineage>
        <taxon>Bacteria</taxon>
        <taxon>Pseudomonadati</taxon>
        <taxon>Pseudomonadota</taxon>
        <taxon>Gammaproteobacteria</taxon>
        <taxon>Vibrionales</taxon>
        <taxon>Vibrionaceae</taxon>
        <taxon>Vibrio</taxon>
    </lineage>
</organism>
<dbReference type="EC" id="1.3.1.76" evidence="2"/>
<name>A0A511QK86_9VIBR</name>
<dbReference type="Gene3D" id="1.10.8.210">
    <property type="entry name" value="Sirohaem synthase, dimerisation domain"/>
    <property type="match status" value="1"/>
</dbReference>
<evidence type="ECO:0000256" key="3">
    <source>
        <dbReference type="ARBA" id="ARBA00023002"/>
    </source>
</evidence>
<evidence type="ECO:0000313" key="9">
    <source>
        <dbReference type="EMBL" id="GEM77446.1"/>
    </source>
</evidence>
<dbReference type="SUPFAM" id="SSF75615">
    <property type="entry name" value="Siroheme synthase middle domains-like"/>
    <property type="match status" value="1"/>
</dbReference>
<evidence type="ECO:0000256" key="5">
    <source>
        <dbReference type="ARBA" id="ARBA00023244"/>
    </source>
</evidence>
<dbReference type="InterPro" id="IPR019478">
    <property type="entry name" value="Sirohaem_synthase_dimer_dom"/>
</dbReference>
<gene>
    <name evidence="9" type="ORF">VSA01S_35580</name>
</gene>
<dbReference type="AlphaFoldDB" id="A0A511QK86"/>
<evidence type="ECO:0000313" key="10">
    <source>
        <dbReference type="Proteomes" id="UP000321922"/>
    </source>
</evidence>
<evidence type="ECO:0000256" key="6">
    <source>
        <dbReference type="ARBA" id="ARBA00047561"/>
    </source>
</evidence>
<comment type="pathway">
    <text evidence="1">Porphyrin-containing compound metabolism; siroheme biosynthesis; sirohydrochlorin from precorrin-2: step 1/1.</text>
</comment>
<dbReference type="PANTHER" id="PTHR35330:SF1">
    <property type="entry name" value="SIROHEME BIOSYNTHESIS PROTEIN MET8"/>
    <property type="match status" value="1"/>
</dbReference>
<protein>
    <recommendedName>
        <fullName evidence="2">precorrin-2 dehydrogenase</fullName>
        <ecNumber evidence="2">1.3.1.76</ecNumber>
    </recommendedName>
</protein>
<dbReference type="GO" id="GO:0032259">
    <property type="term" value="P:methylation"/>
    <property type="evidence" value="ECO:0007669"/>
    <property type="project" value="UniProtKB-KW"/>
</dbReference>
<dbReference type="Pfam" id="PF13241">
    <property type="entry name" value="NAD_binding_7"/>
    <property type="match status" value="1"/>
</dbReference>
<keyword evidence="5" id="KW-0627">Porphyrin biosynthesis</keyword>
<evidence type="ECO:0000256" key="4">
    <source>
        <dbReference type="ARBA" id="ARBA00023027"/>
    </source>
</evidence>
<keyword evidence="10" id="KW-1185">Reference proteome</keyword>
<evidence type="ECO:0000256" key="1">
    <source>
        <dbReference type="ARBA" id="ARBA00005010"/>
    </source>
</evidence>
<dbReference type="PANTHER" id="PTHR35330">
    <property type="entry name" value="SIROHEME BIOSYNTHESIS PROTEIN MET8"/>
    <property type="match status" value="1"/>
</dbReference>
<evidence type="ECO:0000256" key="2">
    <source>
        <dbReference type="ARBA" id="ARBA00012400"/>
    </source>
</evidence>
<keyword evidence="9" id="KW-0489">Methyltransferase</keyword>